<sequence>MSTVLIAGGTGALGKLIVERMRPSGHEIRVLSRRPGAGTHVGDLDTGAGVAEAAAGAELIVHAASDFRRAGRHDRKHTENLLAAAGDAKHLLYVSIVGIDRIPFSYYQNKLACERLIAGSGVPHTILRATQFHELIAFALRTVERWPIAPLPTDFRFQPVAAADVATRVAELIDGPPLGHAPDFGGPHVHTLAELTETWRALRGRPTRTMRLPVPGRVAGAFRAGANTCPDHADGTQTWAEYVESEPAAAYRLRG</sequence>
<dbReference type="GO" id="GO:0044877">
    <property type="term" value="F:protein-containing complex binding"/>
    <property type="evidence" value="ECO:0007669"/>
    <property type="project" value="TreeGrafter"/>
</dbReference>
<evidence type="ECO:0000313" key="2">
    <source>
        <dbReference type="EMBL" id="TLF74389.1"/>
    </source>
</evidence>
<organism evidence="2 3">
    <name type="scientific">Nocardia cyriacigeorgica</name>
    <dbReference type="NCBI Taxonomy" id="135487"/>
    <lineage>
        <taxon>Bacteria</taxon>
        <taxon>Bacillati</taxon>
        <taxon>Actinomycetota</taxon>
        <taxon>Actinomycetes</taxon>
        <taxon>Mycobacteriales</taxon>
        <taxon>Nocardiaceae</taxon>
        <taxon>Nocardia</taxon>
    </lineage>
</organism>
<dbReference type="SUPFAM" id="SSF51735">
    <property type="entry name" value="NAD(P)-binding Rossmann-fold domains"/>
    <property type="match status" value="1"/>
</dbReference>
<protein>
    <submittedName>
        <fullName evidence="2">SDR family oxidoreductase</fullName>
    </submittedName>
</protein>
<evidence type="ECO:0000313" key="3">
    <source>
        <dbReference type="Proteomes" id="UP000306378"/>
    </source>
</evidence>
<dbReference type="PANTHER" id="PTHR12126">
    <property type="entry name" value="NADH-UBIQUINONE OXIDOREDUCTASE 39 KDA SUBUNIT-RELATED"/>
    <property type="match status" value="1"/>
</dbReference>
<evidence type="ECO:0000259" key="1">
    <source>
        <dbReference type="Pfam" id="PF13460"/>
    </source>
</evidence>
<dbReference type="InterPro" id="IPR016040">
    <property type="entry name" value="NAD(P)-bd_dom"/>
</dbReference>
<dbReference type="PANTHER" id="PTHR12126:SF11">
    <property type="entry name" value="NADH DEHYDROGENASE [UBIQUINONE] 1 ALPHA SUBCOMPLEX SUBUNIT 9, MITOCHONDRIAL"/>
    <property type="match status" value="1"/>
</dbReference>
<reference evidence="2 3" key="1">
    <citation type="submission" date="2019-05" db="EMBL/GenBank/DDBJ databases">
        <title>Genomes sequences of two Nocardia cyriacigeorgica environmental isolates, type strains Nocardia asteroides ATCC 19247 and Nocardia cyriacigeorgica DSM 44484.</title>
        <authorList>
            <person name="Vautrin F."/>
            <person name="Bergeron E."/>
            <person name="Dubost A."/>
            <person name="Abrouk D."/>
            <person name="Rodriguez Nava V."/>
            <person name="Pujic P."/>
        </authorList>
    </citation>
    <scope>NUCLEOTIDE SEQUENCE [LARGE SCALE GENOMIC DNA]</scope>
    <source>
        <strain evidence="2 3">EML 446</strain>
    </source>
</reference>
<dbReference type="AlphaFoldDB" id="A0A5R8NFF6"/>
<feature type="domain" description="NAD(P)-binding" evidence="1">
    <location>
        <begin position="8"/>
        <end position="174"/>
    </location>
</feature>
<dbReference type="RefSeq" id="WP_138451138.1">
    <property type="nucleotide sequence ID" value="NZ_VBUT01000010.1"/>
</dbReference>
<dbReference type="InterPro" id="IPR051207">
    <property type="entry name" value="ComplexI_NDUFA9_subunit"/>
</dbReference>
<dbReference type="EMBL" id="VBUT01000010">
    <property type="protein sequence ID" value="TLF74389.1"/>
    <property type="molecule type" value="Genomic_DNA"/>
</dbReference>
<dbReference type="Proteomes" id="UP000306378">
    <property type="component" value="Unassembled WGS sequence"/>
</dbReference>
<dbReference type="Pfam" id="PF13460">
    <property type="entry name" value="NAD_binding_10"/>
    <property type="match status" value="1"/>
</dbReference>
<dbReference type="InterPro" id="IPR036291">
    <property type="entry name" value="NAD(P)-bd_dom_sf"/>
</dbReference>
<gene>
    <name evidence="2" type="ORF">FEK34_23710</name>
</gene>
<comment type="caution">
    <text evidence="2">The sequence shown here is derived from an EMBL/GenBank/DDBJ whole genome shotgun (WGS) entry which is preliminary data.</text>
</comment>
<proteinExistence type="predicted"/>
<accession>A0A5R8NFF6</accession>
<name>A0A5R8NFF6_9NOCA</name>
<dbReference type="Gene3D" id="3.40.50.720">
    <property type="entry name" value="NAD(P)-binding Rossmann-like Domain"/>
    <property type="match status" value="1"/>
</dbReference>